<feature type="region of interest" description="Disordered" evidence="8">
    <location>
        <begin position="23"/>
        <end position="42"/>
    </location>
</feature>
<dbReference type="EMBL" id="KT754454">
    <property type="protein sequence ID" value="ALS04288.1"/>
    <property type="molecule type" value="mRNA"/>
</dbReference>
<proteinExistence type="evidence at transcript level"/>
<comment type="similarity">
    <text evidence="1 7">Belongs to the polypeptide deformylase family.</text>
</comment>
<dbReference type="Pfam" id="PF01327">
    <property type="entry name" value="Pep_deformylase"/>
    <property type="match status" value="1"/>
</dbReference>
<evidence type="ECO:0000256" key="6">
    <source>
        <dbReference type="ARBA" id="ARBA00048875"/>
    </source>
</evidence>
<dbReference type="FunFam" id="3.90.45.10:FF:000003">
    <property type="entry name" value="Peptide deformylase"/>
    <property type="match status" value="1"/>
</dbReference>
<keyword evidence="2 7" id="KW-0479">Metal-binding</keyword>
<dbReference type="GO" id="GO:0046872">
    <property type="term" value="F:metal ion binding"/>
    <property type="evidence" value="ECO:0007669"/>
    <property type="project" value="UniProtKB-KW"/>
</dbReference>
<dbReference type="AlphaFoldDB" id="A0A0U2T6T6"/>
<feature type="compositionally biased region" description="Low complexity" evidence="8">
    <location>
        <begin position="27"/>
        <end position="39"/>
    </location>
</feature>
<dbReference type="EC" id="3.5.1.88" evidence="7"/>
<evidence type="ECO:0000313" key="9">
    <source>
        <dbReference type="EMBL" id="ALS04288.1"/>
    </source>
</evidence>
<dbReference type="PRINTS" id="PR01576">
    <property type="entry name" value="PDEFORMYLASE"/>
</dbReference>
<dbReference type="GO" id="GO:0005739">
    <property type="term" value="C:mitochondrion"/>
    <property type="evidence" value="ECO:0007669"/>
    <property type="project" value="UniProtKB-ARBA"/>
</dbReference>
<dbReference type="HAMAP" id="MF_00163">
    <property type="entry name" value="Pep_deformylase"/>
    <property type="match status" value="1"/>
</dbReference>
<dbReference type="PANTHER" id="PTHR10458:SF2">
    <property type="entry name" value="PEPTIDE DEFORMYLASE, MITOCHONDRIAL"/>
    <property type="match status" value="1"/>
</dbReference>
<reference evidence="9" key="1">
    <citation type="journal article" date="2015" name="Sci. Rep.">
        <title>Spliced leader RNA trans-splicing discovered in copepods.</title>
        <authorList>
            <person name="Yang F."/>
            <person name="Xu D."/>
            <person name="Zhuang Y."/>
            <person name="Yi X."/>
            <person name="Huang Y."/>
            <person name="Chen H."/>
            <person name="Lin S."/>
            <person name="Campbell D.A."/>
            <person name="Sturm N.R."/>
            <person name="Liu G."/>
            <person name="Zhang H."/>
        </authorList>
    </citation>
    <scope>NUCLEOTIDE SEQUENCE</scope>
</reference>
<dbReference type="Gene3D" id="3.90.45.10">
    <property type="entry name" value="Peptide deformylase"/>
    <property type="match status" value="1"/>
</dbReference>
<dbReference type="GO" id="GO:0006412">
    <property type="term" value="P:translation"/>
    <property type="evidence" value="ECO:0007669"/>
    <property type="project" value="UniProtKB-KW"/>
</dbReference>
<comment type="function">
    <text evidence="5 7">Removes the formyl group from the N-terminal Met of newly synthesized proteins.</text>
</comment>
<evidence type="ECO:0000256" key="3">
    <source>
        <dbReference type="ARBA" id="ARBA00022801"/>
    </source>
</evidence>
<dbReference type="InterPro" id="IPR036821">
    <property type="entry name" value="Peptide_deformylase_sf"/>
</dbReference>
<keyword evidence="4 7" id="KW-0648">Protein biosynthesis</keyword>
<evidence type="ECO:0000256" key="8">
    <source>
        <dbReference type="SAM" id="MobiDB-lite"/>
    </source>
</evidence>
<dbReference type="NCBIfam" id="NF001159">
    <property type="entry name" value="PRK00150.1-3"/>
    <property type="match status" value="1"/>
</dbReference>
<comment type="catalytic activity">
    <reaction evidence="6 7">
        <text>N-terminal N-formyl-L-methionyl-[peptide] + H2O = N-terminal L-methionyl-[peptide] + formate</text>
        <dbReference type="Rhea" id="RHEA:24420"/>
        <dbReference type="Rhea" id="RHEA-COMP:10639"/>
        <dbReference type="Rhea" id="RHEA-COMP:10640"/>
        <dbReference type="ChEBI" id="CHEBI:15377"/>
        <dbReference type="ChEBI" id="CHEBI:15740"/>
        <dbReference type="ChEBI" id="CHEBI:49298"/>
        <dbReference type="ChEBI" id="CHEBI:64731"/>
        <dbReference type="EC" id="3.5.1.88"/>
    </reaction>
</comment>
<evidence type="ECO:0000256" key="5">
    <source>
        <dbReference type="ARBA" id="ARBA00037114"/>
    </source>
</evidence>
<dbReference type="InterPro" id="IPR023635">
    <property type="entry name" value="Peptide_deformylase"/>
</dbReference>
<keyword evidence="3 7" id="KW-0378">Hydrolase</keyword>
<dbReference type="CDD" id="cd00487">
    <property type="entry name" value="Pep_deformylase"/>
    <property type="match status" value="1"/>
</dbReference>
<accession>A0A0U2T6T6</accession>
<protein>
    <recommendedName>
        <fullName evidence="7">Peptide deformylase</fullName>
        <ecNumber evidence="7">3.5.1.88</ecNumber>
    </recommendedName>
</protein>
<dbReference type="SUPFAM" id="SSF56420">
    <property type="entry name" value="Peptide deformylase"/>
    <property type="match status" value="1"/>
</dbReference>
<dbReference type="GO" id="GO:0042586">
    <property type="term" value="F:peptide deformylase activity"/>
    <property type="evidence" value="ECO:0007669"/>
    <property type="project" value="UniProtKB-EC"/>
</dbReference>
<evidence type="ECO:0000256" key="2">
    <source>
        <dbReference type="ARBA" id="ARBA00022723"/>
    </source>
</evidence>
<evidence type="ECO:0000256" key="7">
    <source>
        <dbReference type="RuleBase" id="RU362111"/>
    </source>
</evidence>
<dbReference type="PANTHER" id="PTHR10458">
    <property type="entry name" value="PEPTIDE DEFORMYLASE"/>
    <property type="match status" value="1"/>
</dbReference>
<organism evidence="9">
    <name type="scientific">Acartia pacifica</name>
    <name type="common">Copepod</name>
    <dbReference type="NCBI Taxonomy" id="335913"/>
    <lineage>
        <taxon>Eukaryota</taxon>
        <taxon>Metazoa</taxon>
        <taxon>Ecdysozoa</taxon>
        <taxon>Arthropoda</taxon>
        <taxon>Crustacea</taxon>
        <taxon>Multicrustacea</taxon>
        <taxon>Hexanauplia</taxon>
        <taxon>Copepoda</taxon>
        <taxon>Calanoida</taxon>
        <taxon>Acartiidae</taxon>
        <taxon>Acartia</taxon>
    </lineage>
</organism>
<evidence type="ECO:0000256" key="4">
    <source>
        <dbReference type="ARBA" id="ARBA00022917"/>
    </source>
</evidence>
<name>A0A0U2T6T6_ACAPC</name>
<evidence type="ECO:0000256" key="1">
    <source>
        <dbReference type="ARBA" id="ARBA00010759"/>
    </source>
</evidence>
<sequence length="250" mass="28287">MLLRLAVSSVVYIPRRNLTKKPKTMLSSFDKSTSKSSESGPPYNHFVQIGDPVLKLKANPVPPETIKSEEIQNVIKSMIYVLDRYDGIGVSAPQIGVPLQIFAIQLTKSQLNRFPETLQIDREMEIVPLQFFINPTLSVVNNQQIFSREGCCSLHGFSCRVSRNKAVRVKALNEKGEDVEVTASGWTSRIIQHEMDHLNGQMITDRMEGGSLSLEYWNLINIHRGNFRLSYDGIKAGPKKWFTNFFGKGR</sequence>